<protein>
    <submittedName>
        <fullName evidence="6">Hsp33 chaperonin</fullName>
    </submittedName>
    <submittedName>
        <fullName evidence="7">Molecular chaperone Hsp33</fullName>
    </submittedName>
</protein>
<dbReference type="PIRSF" id="PIRSF005261">
    <property type="entry name" value="Heat_shock_Hsp33"/>
    <property type="match status" value="1"/>
</dbReference>
<dbReference type="SUPFAM" id="SSF118352">
    <property type="entry name" value="HSP33 redox switch-like"/>
    <property type="match status" value="1"/>
</dbReference>
<accession>A0A171KVM8</accession>
<dbReference type="InterPro" id="IPR000397">
    <property type="entry name" value="Heat_shock_Hsp33"/>
</dbReference>
<dbReference type="PATRIC" id="fig|206506.3.peg.239"/>
<evidence type="ECO:0000313" key="6">
    <source>
        <dbReference type="EMBL" id="KKO72945.1"/>
    </source>
</evidence>
<dbReference type="Gene3D" id="3.90.1280.10">
    <property type="entry name" value="HSP33 redox switch-like"/>
    <property type="match status" value="1"/>
</dbReference>
<dbReference type="EMBL" id="LBNE01000001">
    <property type="protein sequence ID" value="KKO72945.1"/>
    <property type="molecule type" value="Genomic_DNA"/>
</dbReference>
<dbReference type="STRING" id="206506.AAV32_01015"/>
<organism evidence="6 8">
    <name type="scientific">Kerstersia gyiorum</name>
    <dbReference type="NCBI Taxonomy" id="206506"/>
    <lineage>
        <taxon>Bacteria</taxon>
        <taxon>Pseudomonadati</taxon>
        <taxon>Pseudomonadota</taxon>
        <taxon>Betaproteobacteria</taxon>
        <taxon>Burkholderiales</taxon>
        <taxon>Alcaligenaceae</taxon>
        <taxon>Kerstersia</taxon>
    </lineage>
</organism>
<dbReference type="InterPro" id="IPR023212">
    <property type="entry name" value="Hsp33_helix_hairpin_bin_dom_sf"/>
</dbReference>
<dbReference type="Gene3D" id="1.10.287.480">
    <property type="entry name" value="helix hairpin bin"/>
    <property type="match status" value="1"/>
</dbReference>
<dbReference type="Pfam" id="PF01430">
    <property type="entry name" value="HSP33"/>
    <property type="match status" value="1"/>
</dbReference>
<keyword evidence="1" id="KW-0963">Cytoplasm</keyword>
<keyword evidence="5" id="KW-0676">Redox-active center</keyword>
<keyword evidence="8" id="KW-1185">Reference proteome</keyword>
<dbReference type="PANTHER" id="PTHR30111:SF1">
    <property type="entry name" value="33 KDA CHAPERONIN"/>
    <property type="match status" value="1"/>
</dbReference>
<sequence length="312" mass="34415">MTDTLKKYLFTDRRVRVVTASLDQSWQDSLQHVQYPEGVRDLLGELVAAATLLTANLKLDGSLLLQIQGDGAIALLVVECRSDLSIRATVKLRSGQSWPQGVGLQALLNPGGQGRFVAVLDPRNKLPGQQAYQAVVPLVGNNVSEVLEHYMKSSEQLDTRLWLAANDKRAAGLLIQRLPDHGGTLATDSELPADQMDDSWERAVTLASTLSYQELLAHDTDILIHRLFWEESLLELPPRSIRYFCPCTRERVAGMLRMLGQQETDAIIAEQGKIEVQCDFCGKPYVFDPVDAAALFTAPSPAPSADQAETRH</sequence>
<comment type="caution">
    <text evidence="6">The sequence shown here is derived from an EMBL/GenBank/DDBJ whole genome shotgun (WGS) entry which is preliminary data.</text>
</comment>
<dbReference type="GO" id="GO:0042026">
    <property type="term" value="P:protein refolding"/>
    <property type="evidence" value="ECO:0007669"/>
    <property type="project" value="TreeGrafter"/>
</dbReference>
<dbReference type="PANTHER" id="PTHR30111">
    <property type="entry name" value="33 KDA CHAPERONIN"/>
    <property type="match status" value="1"/>
</dbReference>
<dbReference type="Proteomes" id="UP000078084">
    <property type="component" value="Unassembled WGS sequence"/>
</dbReference>
<dbReference type="GeneID" id="99727451"/>
<name>A0A171KVM8_9BURK</name>
<evidence type="ECO:0000256" key="2">
    <source>
        <dbReference type="ARBA" id="ARBA00022833"/>
    </source>
</evidence>
<evidence type="ECO:0000313" key="8">
    <source>
        <dbReference type="Proteomes" id="UP000078084"/>
    </source>
</evidence>
<evidence type="ECO:0000313" key="7">
    <source>
        <dbReference type="EMBL" id="RZS73842.1"/>
    </source>
</evidence>
<evidence type="ECO:0000256" key="4">
    <source>
        <dbReference type="ARBA" id="ARBA00023186"/>
    </source>
</evidence>
<reference evidence="6 8" key="1">
    <citation type="submission" date="2015-04" db="EMBL/GenBank/DDBJ databases">
        <title>Genome sequence of Kerstersia gyiorum CG1.</title>
        <authorList>
            <person name="Greninger A.L."/>
            <person name="Kozyreva V."/>
            <person name="Chaturvedi V."/>
        </authorList>
    </citation>
    <scope>NUCLEOTIDE SEQUENCE [LARGE SCALE GENOMIC DNA]</scope>
    <source>
        <strain evidence="6 8">CG1</strain>
    </source>
</reference>
<evidence type="ECO:0000256" key="1">
    <source>
        <dbReference type="ARBA" id="ARBA00022490"/>
    </source>
</evidence>
<dbReference type="Proteomes" id="UP000292039">
    <property type="component" value="Unassembled WGS sequence"/>
</dbReference>
<proteinExistence type="predicted"/>
<reference evidence="7 9" key="2">
    <citation type="submission" date="2019-02" db="EMBL/GenBank/DDBJ databases">
        <title>Genomic Encyclopedia of Type Strains, Phase IV (KMG-IV): sequencing the most valuable type-strain genomes for metagenomic binning, comparative biology and taxonomic classification.</title>
        <authorList>
            <person name="Goeker M."/>
        </authorList>
    </citation>
    <scope>NUCLEOTIDE SEQUENCE [LARGE SCALE GENOMIC DNA]</scope>
    <source>
        <strain evidence="7 9">DSM 16618</strain>
    </source>
</reference>
<dbReference type="InterPro" id="IPR016153">
    <property type="entry name" value="Heat_shock_Hsp33_N"/>
</dbReference>
<dbReference type="GO" id="GO:0044183">
    <property type="term" value="F:protein folding chaperone"/>
    <property type="evidence" value="ECO:0007669"/>
    <property type="project" value="TreeGrafter"/>
</dbReference>
<keyword evidence="2" id="KW-0862">Zinc</keyword>
<dbReference type="InterPro" id="IPR016154">
    <property type="entry name" value="Heat_shock_Hsp33_C"/>
</dbReference>
<dbReference type="GO" id="GO:0005737">
    <property type="term" value="C:cytoplasm"/>
    <property type="evidence" value="ECO:0007669"/>
    <property type="project" value="InterPro"/>
</dbReference>
<evidence type="ECO:0000256" key="3">
    <source>
        <dbReference type="ARBA" id="ARBA00023157"/>
    </source>
</evidence>
<dbReference type="SUPFAM" id="SSF64397">
    <property type="entry name" value="Hsp33 domain"/>
    <property type="match status" value="1"/>
</dbReference>
<evidence type="ECO:0000313" key="9">
    <source>
        <dbReference type="Proteomes" id="UP000292039"/>
    </source>
</evidence>
<keyword evidence="3" id="KW-1015">Disulfide bond</keyword>
<dbReference type="AlphaFoldDB" id="A0A171KVM8"/>
<evidence type="ECO:0000256" key="5">
    <source>
        <dbReference type="ARBA" id="ARBA00023284"/>
    </source>
</evidence>
<dbReference type="GO" id="GO:0051082">
    <property type="term" value="F:unfolded protein binding"/>
    <property type="evidence" value="ECO:0007669"/>
    <property type="project" value="InterPro"/>
</dbReference>
<gene>
    <name evidence="6" type="ORF">AAV32_01015</name>
    <name evidence="7" type="ORF">EV679_1048</name>
</gene>
<dbReference type="OrthoDB" id="9793753at2"/>
<dbReference type="Gene3D" id="3.55.30.10">
    <property type="entry name" value="Hsp33 domain"/>
    <property type="match status" value="1"/>
</dbReference>
<dbReference type="RefSeq" id="WP_068366608.1">
    <property type="nucleotide sequence ID" value="NZ_CBCSEB010000002.1"/>
</dbReference>
<dbReference type="CDD" id="cd00498">
    <property type="entry name" value="Hsp33"/>
    <property type="match status" value="1"/>
</dbReference>
<dbReference type="EMBL" id="SGWZ01000001">
    <property type="protein sequence ID" value="RZS73842.1"/>
    <property type="molecule type" value="Genomic_DNA"/>
</dbReference>
<keyword evidence="4" id="KW-0143">Chaperone</keyword>